<comment type="caution">
    <text evidence="1">The sequence shown here is derived from an EMBL/GenBank/DDBJ whole genome shotgun (WGS) entry which is preliminary data.</text>
</comment>
<keyword evidence="2" id="KW-1185">Reference proteome</keyword>
<dbReference type="AlphaFoldDB" id="A0AAN9F0C9"/>
<gene>
    <name evidence="1" type="ORF">RJT34_30519</name>
</gene>
<evidence type="ECO:0000313" key="2">
    <source>
        <dbReference type="Proteomes" id="UP001359559"/>
    </source>
</evidence>
<evidence type="ECO:0000313" key="1">
    <source>
        <dbReference type="EMBL" id="KAK7262938.1"/>
    </source>
</evidence>
<name>A0AAN9F0C9_CLITE</name>
<dbReference type="EMBL" id="JAYKXN010000008">
    <property type="protein sequence ID" value="KAK7262938.1"/>
    <property type="molecule type" value="Genomic_DNA"/>
</dbReference>
<protein>
    <submittedName>
        <fullName evidence="1">Uncharacterized protein</fullName>
    </submittedName>
</protein>
<sequence>MDVSSISCGCRFGIFRGRRSQRHHGQGAPTAFDILEEAVQQQVRNKAREYNIGSKKEEKVRTWVSSMFPIVGKLSDIKDLCYLGSGIGSPLEKRLNLFGNLKWIPGTQLERGVVFGLVAIINHGG</sequence>
<dbReference type="Proteomes" id="UP001359559">
    <property type="component" value="Unassembled WGS sequence"/>
</dbReference>
<organism evidence="1 2">
    <name type="scientific">Clitoria ternatea</name>
    <name type="common">Butterfly pea</name>
    <dbReference type="NCBI Taxonomy" id="43366"/>
    <lineage>
        <taxon>Eukaryota</taxon>
        <taxon>Viridiplantae</taxon>
        <taxon>Streptophyta</taxon>
        <taxon>Embryophyta</taxon>
        <taxon>Tracheophyta</taxon>
        <taxon>Spermatophyta</taxon>
        <taxon>Magnoliopsida</taxon>
        <taxon>eudicotyledons</taxon>
        <taxon>Gunneridae</taxon>
        <taxon>Pentapetalae</taxon>
        <taxon>rosids</taxon>
        <taxon>fabids</taxon>
        <taxon>Fabales</taxon>
        <taxon>Fabaceae</taxon>
        <taxon>Papilionoideae</taxon>
        <taxon>50 kb inversion clade</taxon>
        <taxon>NPAAA clade</taxon>
        <taxon>indigoferoid/millettioid clade</taxon>
        <taxon>Phaseoleae</taxon>
        <taxon>Clitoria</taxon>
    </lineage>
</organism>
<accession>A0AAN9F0C9</accession>
<reference evidence="1 2" key="1">
    <citation type="submission" date="2024-01" db="EMBL/GenBank/DDBJ databases">
        <title>The genomes of 5 underutilized Papilionoideae crops provide insights into root nodulation and disease resistance.</title>
        <authorList>
            <person name="Yuan L."/>
        </authorList>
    </citation>
    <scope>NUCLEOTIDE SEQUENCE [LARGE SCALE GENOMIC DNA]</scope>
    <source>
        <strain evidence="1">LY-2023</strain>
        <tissue evidence="1">Leaf</tissue>
    </source>
</reference>
<proteinExistence type="predicted"/>